<evidence type="ECO:0000313" key="2">
    <source>
        <dbReference type="EMBL" id="MCK8493545.1"/>
    </source>
</evidence>
<dbReference type="Gene3D" id="2.40.50.1020">
    <property type="entry name" value="LytTr DNA-binding domain"/>
    <property type="match status" value="1"/>
</dbReference>
<dbReference type="SMART" id="SM00850">
    <property type="entry name" value="LytTR"/>
    <property type="match status" value="1"/>
</dbReference>
<sequence length="120" mass="14021">MPTLKLAGLEKRVAIQSIIWIEGDGNYARFYFDNSQEYLVSQTLKCVEAYLPAFIRIHKSVLINPDHITQFEQYKAKEAFVVMSNGHRIQLAYRRIDDVRTRLGMVAFQTQSFQVRSEVY</sequence>
<dbReference type="PANTHER" id="PTHR37299">
    <property type="entry name" value="TRANSCRIPTIONAL REGULATOR-RELATED"/>
    <property type="match status" value="1"/>
</dbReference>
<dbReference type="PROSITE" id="PS50930">
    <property type="entry name" value="HTH_LYTTR"/>
    <property type="match status" value="1"/>
</dbReference>
<comment type="caution">
    <text evidence="2">The sequence shown here is derived from an EMBL/GenBank/DDBJ whole genome shotgun (WGS) entry which is preliminary data.</text>
</comment>
<proteinExistence type="predicted"/>
<dbReference type="Pfam" id="PF04397">
    <property type="entry name" value="LytTR"/>
    <property type="match status" value="1"/>
</dbReference>
<gene>
    <name evidence="2" type="ORF">M0L20_16890</name>
</gene>
<dbReference type="Proteomes" id="UP001202180">
    <property type="component" value="Unassembled WGS sequence"/>
</dbReference>
<dbReference type="RefSeq" id="WP_248478140.1">
    <property type="nucleotide sequence ID" value="NZ_JALPRF010000003.1"/>
</dbReference>
<reference evidence="2 3" key="1">
    <citation type="submission" date="2022-04" db="EMBL/GenBank/DDBJ databases">
        <title>Spirosoma sp. strain RP8 genome sequencing and assembly.</title>
        <authorList>
            <person name="Jung Y."/>
        </authorList>
    </citation>
    <scope>NUCLEOTIDE SEQUENCE [LARGE SCALE GENOMIC DNA]</scope>
    <source>
        <strain evidence="2 3">RP8</strain>
    </source>
</reference>
<protein>
    <submittedName>
        <fullName evidence="2">LytTR family transcriptional regulator</fullName>
    </submittedName>
</protein>
<feature type="domain" description="HTH LytTR-type" evidence="1">
    <location>
        <begin position="1"/>
        <end position="105"/>
    </location>
</feature>
<dbReference type="EMBL" id="JALPRF010000003">
    <property type="protein sequence ID" value="MCK8493545.1"/>
    <property type="molecule type" value="Genomic_DNA"/>
</dbReference>
<name>A0ABT0HMZ6_9BACT</name>
<keyword evidence="3" id="KW-1185">Reference proteome</keyword>
<dbReference type="InterPro" id="IPR046947">
    <property type="entry name" value="LytR-like"/>
</dbReference>
<evidence type="ECO:0000313" key="3">
    <source>
        <dbReference type="Proteomes" id="UP001202180"/>
    </source>
</evidence>
<accession>A0ABT0HMZ6</accession>
<evidence type="ECO:0000259" key="1">
    <source>
        <dbReference type="PROSITE" id="PS50930"/>
    </source>
</evidence>
<dbReference type="PANTHER" id="PTHR37299:SF1">
    <property type="entry name" value="STAGE 0 SPORULATION PROTEIN A HOMOLOG"/>
    <property type="match status" value="1"/>
</dbReference>
<dbReference type="InterPro" id="IPR007492">
    <property type="entry name" value="LytTR_DNA-bd_dom"/>
</dbReference>
<organism evidence="2 3">
    <name type="scientific">Spirosoma liriopis</name>
    <dbReference type="NCBI Taxonomy" id="2937440"/>
    <lineage>
        <taxon>Bacteria</taxon>
        <taxon>Pseudomonadati</taxon>
        <taxon>Bacteroidota</taxon>
        <taxon>Cytophagia</taxon>
        <taxon>Cytophagales</taxon>
        <taxon>Cytophagaceae</taxon>
        <taxon>Spirosoma</taxon>
    </lineage>
</organism>